<evidence type="ECO:0000256" key="3">
    <source>
        <dbReference type="ARBA" id="ARBA00022475"/>
    </source>
</evidence>
<sequence length="455" mass="46634">MSSTAAVGLVAVFIVDLINLFYISRLGEKEIAAAVGFAGVVGFFHTSICIGMTIGITAVVARAIGAGRRADARRIATSSLVLMVALTACVGIVTLMFLHPLLRALGASGDTERYAARYLAITVMSMPLLGLGMACAALLRSVGDARRAMMVTLGAAVATAVLDPILIFGLGMGLEGAATASVISRCMLAAVGLRGVVVRHKLLARFDRTRFVADARLLAGVAGPGVLTNLATPVGAAFVTHSIAQFGASAVAGQAIIDRVTPVAFGLVYSLSGAVGPILAQNLGAREYERVRVGLRDSLMFMVCAVGVAWLLLALAQSLIVRAFSAEGDAAALIHAYCSWIASGFFFIGALFVANAAFNNLGRPLLSTGFNWARATLGTIPFAWIGSHYGPAGVLVGQAAGAAIFGTLAMVVAFRLAARLGPVQDAGTSLDARPVPEAGSASSLATLMPPNADDG</sequence>
<evidence type="ECO:0000313" key="9">
    <source>
        <dbReference type="EMBL" id="MEJ8857663.1"/>
    </source>
</evidence>
<dbReference type="PANTHER" id="PTHR43549">
    <property type="entry name" value="MULTIDRUG RESISTANCE PROTEIN YPNP-RELATED"/>
    <property type="match status" value="1"/>
</dbReference>
<dbReference type="Pfam" id="PF01554">
    <property type="entry name" value="MatE"/>
    <property type="match status" value="2"/>
</dbReference>
<protein>
    <submittedName>
        <fullName evidence="9">MATE family efflux transporter</fullName>
    </submittedName>
</protein>
<dbReference type="PANTHER" id="PTHR43549:SF3">
    <property type="entry name" value="MULTIDRUG RESISTANCE PROTEIN YPNP-RELATED"/>
    <property type="match status" value="1"/>
</dbReference>
<feature type="transmembrane region" description="Helical" evidence="8">
    <location>
        <begin position="7"/>
        <end position="25"/>
    </location>
</feature>
<evidence type="ECO:0000256" key="1">
    <source>
        <dbReference type="ARBA" id="ARBA00004429"/>
    </source>
</evidence>
<name>A0ABU8XF45_9BURK</name>
<keyword evidence="10" id="KW-1185">Reference proteome</keyword>
<evidence type="ECO:0000256" key="7">
    <source>
        <dbReference type="SAM" id="MobiDB-lite"/>
    </source>
</evidence>
<feature type="transmembrane region" description="Helical" evidence="8">
    <location>
        <begin position="365"/>
        <end position="386"/>
    </location>
</feature>
<reference evidence="9 10" key="1">
    <citation type="submission" date="2024-03" db="EMBL/GenBank/DDBJ databases">
        <title>Novel species of the genus Variovorax.</title>
        <authorList>
            <person name="Liu Q."/>
            <person name="Xin Y.-H."/>
        </authorList>
    </citation>
    <scope>NUCLEOTIDE SEQUENCE [LARGE SCALE GENOMIC DNA]</scope>
    <source>
        <strain evidence="9 10">KACC 18901</strain>
    </source>
</reference>
<feature type="transmembrane region" description="Helical" evidence="8">
    <location>
        <begin position="177"/>
        <end position="197"/>
    </location>
</feature>
<gene>
    <name evidence="9" type="ORF">WKW79_24030</name>
</gene>
<dbReference type="InterPro" id="IPR052031">
    <property type="entry name" value="Membrane_Transporter-Flippase"/>
</dbReference>
<dbReference type="InterPro" id="IPR002528">
    <property type="entry name" value="MATE_fam"/>
</dbReference>
<feature type="region of interest" description="Disordered" evidence="7">
    <location>
        <begin position="431"/>
        <end position="455"/>
    </location>
</feature>
<evidence type="ECO:0000256" key="2">
    <source>
        <dbReference type="ARBA" id="ARBA00022448"/>
    </source>
</evidence>
<feature type="transmembrane region" description="Helical" evidence="8">
    <location>
        <begin position="260"/>
        <end position="279"/>
    </location>
</feature>
<feature type="transmembrane region" description="Helical" evidence="8">
    <location>
        <begin position="392"/>
        <end position="414"/>
    </location>
</feature>
<feature type="transmembrane region" description="Helical" evidence="8">
    <location>
        <begin position="118"/>
        <end position="139"/>
    </location>
</feature>
<evidence type="ECO:0000256" key="5">
    <source>
        <dbReference type="ARBA" id="ARBA00022989"/>
    </source>
</evidence>
<keyword evidence="3" id="KW-1003">Cell membrane</keyword>
<keyword evidence="2" id="KW-0813">Transport</keyword>
<dbReference type="InterPro" id="IPR048279">
    <property type="entry name" value="MdtK-like"/>
</dbReference>
<accession>A0ABU8XF45</accession>
<dbReference type="EMBL" id="JBBKZS010000012">
    <property type="protein sequence ID" value="MEJ8857663.1"/>
    <property type="molecule type" value="Genomic_DNA"/>
</dbReference>
<dbReference type="Proteomes" id="UP001367030">
    <property type="component" value="Unassembled WGS sequence"/>
</dbReference>
<dbReference type="NCBIfam" id="TIGR00797">
    <property type="entry name" value="matE"/>
    <property type="match status" value="1"/>
</dbReference>
<keyword evidence="6 8" id="KW-0472">Membrane</keyword>
<feature type="transmembrane region" description="Helical" evidence="8">
    <location>
        <begin position="76"/>
        <end position="98"/>
    </location>
</feature>
<dbReference type="PIRSF" id="PIRSF006603">
    <property type="entry name" value="DinF"/>
    <property type="match status" value="1"/>
</dbReference>
<comment type="caution">
    <text evidence="9">The sequence shown here is derived from an EMBL/GenBank/DDBJ whole genome shotgun (WGS) entry which is preliminary data.</text>
</comment>
<feature type="transmembrane region" description="Helical" evidence="8">
    <location>
        <begin position="31"/>
        <end position="64"/>
    </location>
</feature>
<keyword evidence="4 8" id="KW-0812">Transmembrane</keyword>
<feature type="transmembrane region" description="Helical" evidence="8">
    <location>
        <begin position="299"/>
        <end position="320"/>
    </location>
</feature>
<proteinExistence type="predicted"/>
<feature type="transmembrane region" description="Helical" evidence="8">
    <location>
        <begin position="332"/>
        <end position="353"/>
    </location>
</feature>
<feature type="transmembrane region" description="Helical" evidence="8">
    <location>
        <begin position="151"/>
        <end position="171"/>
    </location>
</feature>
<comment type="subcellular location">
    <subcellularLocation>
        <location evidence="1">Cell inner membrane</location>
        <topology evidence="1">Multi-pass membrane protein</topology>
    </subcellularLocation>
</comment>
<feature type="transmembrane region" description="Helical" evidence="8">
    <location>
        <begin position="217"/>
        <end position="240"/>
    </location>
</feature>
<keyword evidence="5 8" id="KW-1133">Transmembrane helix</keyword>
<dbReference type="RefSeq" id="WP_340337735.1">
    <property type="nucleotide sequence ID" value="NZ_JBBKZS010000012.1"/>
</dbReference>
<organism evidence="9 10">
    <name type="scientific">Variovorax robiniae</name>
    <dbReference type="NCBI Taxonomy" id="1836199"/>
    <lineage>
        <taxon>Bacteria</taxon>
        <taxon>Pseudomonadati</taxon>
        <taxon>Pseudomonadota</taxon>
        <taxon>Betaproteobacteria</taxon>
        <taxon>Burkholderiales</taxon>
        <taxon>Comamonadaceae</taxon>
        <taxon>Variovorax</taxon>
    </lineage>
</organism>
<evidence type="ECO:0000256" key="6">
    <source>
        <dbReference type="ARBA" id="ARBA00023136"/>
    </source>
</evidence>
<evidence type="ECO:0000256" key="4">
    <source>
        <dbReference type="ARBA" id="ARBA00022692"/>
    </source>
</evidence>
<evidence type="ECO:0000256" key="8">
    <source>
        <dbReference type="SAM" id="Phobius"/>
    </source>
</evidence>
<evidence type="ECO:0000313" key="10">
    <source>
        <dbReference type="Proteomes" id="UP001367030"/>
    </source>
</evidence>